<evidence type="ECO:0000313" key="1">
    <source>
        <dbReference type="EMBL" id="QDV47041.1"/>
    </source>
</evidence>
<dbReference type="Proteomes" id="UP000319004">
    <property type="component" value="Chromosome"/>
</dbReference>
<gene>
    <name evidence="1" type="ORF">Enr13x_69500</name>
</gene>
<reference evidence="1 2" key="1">
    <citation type="submission" date="2019-03" db="EMBL/GenBank/DDBJ databases">
        <title>Deep-cultivation of Planctomycetes and their phenomic and genomic characterization uncovers novel biology.</title>
        <authorList>
            <person name="Wiegand S."/>
            <person name="Jogler M."/>
            <person name="Boedeker C."/>
            <person name="Pinto D."/>
            <person name="Vollmers J."/>
            <person name="Rivas-Marin E."/>
            <person name="Kohn T."/>
            <person name="Peeters S.H."/>
            <person name="Heuer A."/>
            <person name="Rast P."/>
            <person name="Oberbeckmann S."/>
            <person name="Bunk B."/>
            <person name="Jeske O."/>
            <person name="Meyerdierks A."/>
            <person name="Storesund J.E."/>
            <person name="Kallscheuer N."/>
            <person name="Luecker S."/>
            <person name="Lage O.M."/>
            <person name="Pohl T."/>
            <person name="Merkel B.J."/>
            <person name="Hornburger P."/>
            <person name="Mueller R.-W."/>
            <person name="Bruemmer F."/>
            <person name="Labrenz M."/>
            <person name="Spormann A.M."/>
            <person name="Op den Camp H."/>
            <person name="Overmann J."/>
            <person name="Amann R."/>
            <person name="Jetten M.S.M."/>
            <person name="Mascher T."/>
            <person name="Medema M.H."/>
            <person name="Devos D.P."/>
            <person name="Kaster A.-K."/>
            <person name="Ovreas L."/>
            <person name="Rohde M."/>
            <person name="Galperin M.Y."/>
            <person name="Jogler C."/>
        </authorList>
    </citation>
    <scope>NUCLEOTIDE SEQUENCE [LARGE SCALE GENOMIC DNA]</scope>
    <source>
        <strain evidence="1 2">Enr13</strain>
    </source>
</reference>
<proteinExistence type="predicted"/>
<dbReference type="AlphaFoldDB" id="A0A518I1T0"/>
<dbReference type="KEGG" id="snep:Enr13x_69500"/>
<accession>A0A518I1T0</accession>
<sequence>MGDHAFGAIRDAIYTHLPNRYLAYHAFSRSDVEDWLDRHQGKTLVELQIEAASTSLERAKRQYELNGNTDADAAIAVYTELLQARLLTRAIQDILGSDDAFSGLAVIVTRVKTVNFKIYGTIPSRSDLDRLHRRLKEELDTYLSLHWDVRLQGSLETIVGLDRYVYREHQEASEQ</sequence>
<name>A0A518I1T0_9BACT</name>
<dbReference type="EMBL" id="CP037423">
    <property type="protein sequence ID" value="QDV47041.1"/>
    <property type="molecule type" value="Genomic_DNA"/>
</dbReference>
<protein>
    <submittedName>
        <fullName evidence="1">Uncharacterized protein</fullName>
    </submittedName>
</protein>
<keyword evidence="2" id="KW-1185">Reference proteome</keyword>
<organism evidence="1 2">
    <name type="scientific">Stieleria neptunia</name>
    <dbReference type="NCBI Taxonomy" id="2527979"/>
    <lineage>
        <taxon>Bacteria</taxon>
        <taxon>Pseudomonadati</taxon>
        <taxon>Planctomycetota</taxon>
        <taxon>Planctomycetia</taxon>
        <taxon>Pirellulales</taxon>
        <taxon>Pirellulaceae</taxon>
        <taxon>Stieleria</taxon>
    </lineage>
</organism>
<evidence type="ECO:0000313" key="2">
    <source>
        <dbReference type="Proteomes" id="UP000319004"/>
    </source>
</evidence>